<dbReference type="eggNOG" id="KOG1477">
    <property type="taxonomic scope" value="Eukaryota"/>
</dbReference>
<dbReference type="EMBL" id="AMWN01000006">
    <property type="protein sequence ID" value="EXJ83411.1"/>
    <property type="molecule type" value="Genomic_DNA"/>
</dbReference>
<evidence type="ECO:0000256" key="2">
    <source>
        <dbReference type="ARBA" id="ARBA00022692"/>
    </source>
</evidence>
<keyword evidence="2" id="KW-0812">Transmembrane</keyword>
<dbReference type="GO" id="GO:0016020">
    <property type="term" value="C:membrane"/>
    <property type="evidence" value="ECO:0007669"/>
    <property type="project" value="UniProtKB-SubCell"/>
</dbReference>
<dbReference type="InterPro" id="IPR050618">
    <property type="entry name" value="Ubq-SigPath_Reg"/>
</dbReference>
<feature type="region of interest" description="Disordered" evidence="5">
    <location>
        <begin position="197"/>
        <end position="237"/>
    </location>
</feature>
<dbReference type="STRING" id="1182541.W9Y2G7"/>
<organism evidence="7 8">
    <name type="scientific">Capronia coronata CBS 617.96</name>
    <dbReference type="NCBI Taxonomy" id="1182541"/>
    <lineage>
        <taxon>Eukaryota</taxon>
        <taxon>Fungi</taxon>
        <taxon>Dikarya</taxon>
        <taxon>Ascomycota</taxon>
        <taxon>Pezizomycotina</taxon>
        <taxon>Eurotiomycetes</taxon>
        <taxon>Chaetothyriomycetidae</taxon>
        <taxon>Chaetothyriales</taxon>
        <taxon>Herpotrichiellaceae</taxon>
        <taxon>Capronia</taxon>
    </lineage>
</organism>
<dbReference type="CDD" id="cd12910">
    <property type="entry name" value="SPRY_SSH4_like"/>
    <property type="match status" value="1"/>
</dbReference>
<reference evidence="7 8" key="1">
    <citation type="submission" date="2013-03" db="EMBL/GenBank/DDBJ databases">
        <title>The Genome Sequence of Capronia coronata CBS 617.96.</title>
        <authorList>
            <consortium name="The Broad Institute Genomics Platform"/>
            <person name="Cuomo C."/>
            <person name="de Hoog S."/>
            <person name="Gorbushina A."/>
            <person name="Walker B."/>
            <person name="Young S.K."/>
            <person name="Zeng Q."/>
            <person name="Gargeya S."/>
            <person name="Fitzgerald M."/>
            <person name="Haas B."/>
            <person name="Abouelleil A."/>
            <person name="Allen A.W."/>
            <person name="Alvarado L."/>
            <person name="Arachchi H.M."/>
            <person name="Berlin A.M."/>
            <person name="Chapman S.B."/>
            <person name="Gainer-Dewar J."/>
            <person name="Goldberg J."/>
            <person name="Griggs A."/>
            <person name="Gujja S."/>
            <person name="Hansen M."/>
            <person name="Howarth C."/>
            <person name="Imamovic A."/>
            <person name="Ireland A."/>
            <person name="Larimer J."/>
            <person name="McCowan C."/>
            <person name="Murphy C."/>
            <person name="Pearson M."/>
            <person name="Poon T.W."/>
            <person name="Priest M."/>
            <person name="Roberts A."/>
            <person name="Saif S."/>
            <person name="Shea T."/>
            <person name="Sisk P."/>
            <person name="Sykes S."/>
            <person name="Wortman J."/>
            <person name="Nusbaum C."/>
            <person name="Birren B."/>
        </authorList>
    </citation>
    <scope>NUCLEOTIDE SEQUENCE [LARGE SCALE GENOMIC DNA]</scope>
    <source>
        <strain evidence="7 8">CBS 617.96</strain>
    </source>
</reference>
<feature type="compositionally biased region" description="Low complexity" evidence="5">
    <location>
        <begin position="38"/>
        <end position="52"/>
    </location>
</feature>
<dbReference type="Gene3D" id="2.60.120.920">
    <property type="match status" value="1"/>
</dbReference>
<dbReference type="Pfam" id="PF00622">
    <property type="entry name" value="SPRY"/>
    <property type="match status" value="1"/>
</dbReference>
<accession>W9Y2G7</accession>
<proteinExistence type="predicted"/>
<dbReference type="PANTHER" id="PTHR12864">
    <property type="entry name" value="RAN BINDING PROTEIN 9-RELATED"/>
    <property type="match status" value="1"/>
</dbReference>
<comment type="caution">
    <text evidence="7">The sequence shown here is derived from an EMBL/GenBank/DDBJ whole genome shotgun (WGS) entry which is preliminary data.</text>
</comment>
<dbReference type="InterPro" id="IPR043136">
    <property type="entry name" value="B30.2/SPRY_sf"/>
</dbReference>
<dbReference type="OrthoDB" id="25503at2759"/>
<evidence type="ECO:0000256" key="5">
    <source>
        <dbReference type="SAM" id="MobiDB-lite"/>
    </source>
</evidence>
<dbReference type="HOGENOM" id="CLU_026654_0_0_1"/>
<evidence type="ECO:0000256" key="4">
    <source>
        <dbReference type="ARBA" id="ARBA00023136"/>
    </source>
</evidence>
<sequence>MGLFKSLKGKLDVGTDTTNPDRVSEYSKSGETQHQHQHQYQHQGQSQHLQTQGYNPIPHLPPSDEQYEPPPGPPPSHLPAAGATDSETFLPPPGPPPSAYQKEQVSEDPHPHSNSNPPPYHDWTVVPDTALLPPPPPLPEDYSPTNNASYDSAARAHEWCAAHPVYTPSRPAAHIHALSTRGEIALETPSRPLLGRGFTLQPLSVPNPTSTHIRASKLRQPQPPQSSSLSSSLPSSSTWLLRTTPTQQDAIITSNVPLYFAAADNPLLTGRQRTIYFEIVVQKIANDNSGVAIGFAAKPYPPWRLPGWHRASIGVHGDDGRRYVNDSWGGRAFVDAFQNGETIGVGMTFWTSPAAVGNAAAAGIVPAYSSVNSNSKNINPGTGNRYGKVKTTAFITRQGRTDPRWSWEIDEERDERDEGVDGLMGEGDLYAAVGVFGGVEVEIKFGAGLMWTPEG</sequence>
<evidence type="ECO:0000259" key="6">
    <source>
        <dbReference type="Pfam" id="PF00622"/>
    </source>
</evidence>
<feature type="domain" description="SPRY" evidence="6">
    <location>
        <begin position="275"/>
        <end position="347"/>
    </location>
</feature>
<dbReference type="InterPro" id="IPR013320">
    <property type="entry name" value="ConA-like_dom_sf"/>
</dbReference>
<comment type="subcellular location">
    <subcellularLocation>
        <location evidence="1">Membrane</location>
    </subcellularLocation>
</comment>
<dbReference type="AlphaFoldDB" id="W9Y2G7"/>
<dbReference type="Proteomes" id="UP000019484">
    <property type="component" value="Unassembled WGS sequence"/>
</dbReference>
<name>W9Y2G7_9EURO</name>
<feature type="compositionally biased region" description="Polar residues" evidence="5">
    <location>
        <begin position="201"/>
        <end position="213"/>
    </location>
</feature>
<feature type="compositionally biased region" description="Polar residues" evidence="5">
    <location>
        <begin position="15"/>
        <end position="32"/>
    </location>
</feature>
<keyword evidence="8" id="KW-1185">Reference proteome</keyword>
<dbReference type="InterPro" id="IPR035780">
    <property type="entry name" value="SPRY_Ssh4-like"/>
</dbReference>
<keyword evidence="3" id="KW-1133">Transmembrane helix</keyword>
<dbReference type="InterPro" id="IPR003877">
    <property type="entry name" value="SPRY_dom"/>
</dbReference>
<keyword evidence="4" id="KW-0472">Membrane</keyword>
<evidence type="ECO:0000313" key="8">
    <source>
        <dbReference type="Proteomes" id="UP000019484"/>
    </source>
</evidence>
<feature type="compositionally biased region" description="Low complexity" evidence="5">
    <location>
        <begin position="225"/>
        <end position="237"/>
    </location>
</feature>
<evidence type="ECO:0000256" key="3">
    <source>
        <dbReference type="ARBA" id="ARBA00022989"/>
    </source>
</evidence>
<feature type="compositionally biased region" description="Pro residues" evidence="5">
    <location>
        <begin position="68"/>
        <end position="77"/>
    </location>
</feature>
<feature type="region of interest" description="Disordered" evidence="5">
    <location>
        <begin position="1"/>
        <end position="149"/>
    </location>
</feature>
<protein>
    <recommendedName>
        <fullName evidence="6">SPRY domain-containing protein</fullName>
    </recommendedName>
</protein>
<dbReference type="GeneID" id="19161896"/>
<gene>
    <name evidence="7" type="ORF">A1O1_07034</name>
</gene>
<dbReference type="SUPFAM" id="SSF49899">
    <property type="entry name" value="Concanavalin A-like lectins/glucanases"/>
    <property type="match status" value="1"/>
</dbReference>
<dbReference type="RefSeq" id="XP_007726097.1">
    <property type="nucleotide sequence ID" value="XM_007727907.1"/>
</dbReference>
<evidence type="ECO:0000256" key="1">
    <source>
        <dbReference type="ARBA" id="ARBA00004370"/>
    </source>
</evidence>
<evidence type="ECO:0000313" key="7">
    <source>
        <dbReference type="EMBL" id="EXJ83411.1"/>
    </source>
</evidence>